<dbReference type="Proteomes" id="UP001500843">
    <property type="component" value="Unassembled WGS sequence"/>
</dbReference>
<comment type="caution">
    <text evidence="1">The sequence shown here is derived from an EMBL/GenBank/DDBJ whole genome shotgun (WGS) entry which is preliminary data.</text>
</comment>
<keyword evidence="2" id="KW-1185">Reference proteome</keyword>
<evidence type="ECO:0000313" key="2">
    <source>
        <dbReference type="Proteomes" id="UP001500843"/>
    </source>
</evidence>
<gene>
    <name evidence="1" type="ORF">GCM10023198_51150</name>
</gene>
<sequence length="57" mass="5860">MLPPPLLGRSAALWITSVSLTATPLLWPGAPVGADWLSRSTHVGPLRAAPLGFTLAG</sequence>
<evidence type="ECO:0000313" key="1">
    <source>
        <dbReference type="EMBL" id="GAA4720906.1"/>
    </source>
</evidence>
<reference evidence="2" key="1">
    <citation type="journal article" date="2019" name="Int. J. Syst. Evol. Microbiol.">
        <title>The Global Catalogue of Microorganisms (GCM) 10K type strain sequencing project: providing services to taxonomists for standard genome sequencing and annotation.</title>
        <authorList>
            <consortium name="The Broad Institute Genomics Platform"/>
            <consortium name="The Broad Institute Genome Sequencing Center for Infectious Disease"/>
            <person name="Wu L."/>
            <person name="Ma J."/>
        </authorList>
    </citation>
    <scope>NUCLEOTIDE SEQUENCE [LARGE SCALE GENOMIC DNA]</scope>
    <source>
        <strain evidence="2">JCM 17975</strain>
    </source>
</reference>
<name>A0ABP8Y316_9MICO</name>
<organism evidence="1 2">
    <name type="scientific">Promicromonospora umidemergens</name>
    <dbReference type="NCBI Taxonomy" id="629679"/>
    <lineage>
        <taxon>Bacteria</taxon>
        <taxon>Bacillati</taxon>
        <taxon>Actinomycetota</taxon>
        <taxon>Actinomycetes</taxon>
        <taxon>Micrococcales</taxon>
        <taxon>Promicromonosporaceae</taxon>
        <taxon>Promicromonospora</taxon>
    </lineage>
</organism>
<accession>A0ABP8Y316</accession>
<dbReference type="EMBL" id="BAABHM010000035">
    <property type="protein sequence ID" value="GAA4720906.1"/>
    <property type="molecule type" value="Genomic_DNA"/>
</dbReference>
<proteinExistence type="predicted"/>
<protein>
    <submittedName>
        <fullName evidence="1">Uncharacterized protein</fullName>
    </submittedName>
</protein>